<accession>A0A7X0HKP2</accession>
<evidence type="ECO:0000313" key="1">
    <source>
        <dbReference type="EMBL" id="MBB6439248.1"/>
    </source>
</evidence>
<gene>
    <name evidence="1" type="ORF">HNQ79_005760</name>
</gene>
<proteinExistence type="predicted"/>
<keyword evidence="2" id="KW-1185">Reference proteome</keyword>
<organism evidence="1 2">
    <name type="scientific">Streptomyces candidus</name>
    <dbReference type="NCBI Taxonomy" id="67283"/>
    <lineage>
        <taxon>Bacteria</taxon>
        <taxon>Bacillati</taxon>
        <taxon>Actinomycetota</taxon>
        <taxon>Actinomycetes</taxon>
        <taxon>Kitasatosporales</taxon>
        <taxon>Streptomycetaceae</taxon>
        <taxon>Streptomyces</taxon>
    </lineage>
</organism>
<reference evidence="1 2" key="1">
    <citation type="submission" date="2020-08" db="EMBL/GenBank/DDBJ databases">
        <title>Genomic Encyclopedia of Type Strains, Phase IV (KMG-IV): sequencing the most valuable type-strain genomes for metagenomic binning, comparative biology and taxonomic classification.</title>
        <authorList>
            <person name="Goeker M."/>
        </authorList>
    </citation>
    <scope>NUCLEOTIDE SEQUENCE [LARGE SCALE GENOMIC DNA]</scope>
    <source>
        <strain evidence="1 2">DSM 40141</strain>
    </source>
</reference>
<dbReference type="Proteomes" id="UP000540423">
    <property type="component" value="Unassembled WGS sequence"/>
</dbReference>
<sequence length="110" mass="11359">MTHDQDLLPAPAVAEAQGGRLNRGQIPTDAVHVTVNAVPTAEAGDKVNLWLTGSGEEYVDGLTVGDGGSVVFAVPADTLPPAPAELNVSYHLHRSSDLLGVSEVLHLTVA</sequence>
<comment type="caution">
    <text evidence="1">The sequence shown here is derived from an EMBL/GenBank/DDBJ whole genome shotgun (WGS) entry which is preliminary data.</text>
</comment>
<protein>
    <submittedName>
        <fullName evidence="1">Uncharacterized protein</fullName>
    </submittedName>
</protein>
<evidence type="ECO:0000313" key="2">
    <source>
        <dbReference type="Proteomes" id="UP000540423"/>
    </source>
</evidence>
<dbReference type="RefSeq" id="WP_185035735.1">
    <property type="nucleotide sequence ID" value="NZ_BNBN01000006.1"/>
</dbReference>
<name>A0A7X0HKP2_9ACTN</name>
<dbReference type="EMBL" id="JACHEM010000019">
    <property type="protein sequence ID" value="MBB6439248.1"/>
    <property type="molecule type" value="Genomic_DNA"/>
</dbReference>
<dbReference type="AlphaFoldDB" id="A0A7X0HKP2"/>